<gene>
    <name evidence="2" type="ORF">VNO80_07770</name>
</gene>
<proteinExistence type="predicted"/>
<dbReference type="EMBL" id="JAYMYR010000003">
    <property type="protein sequence ID" value="KAK7374340.1"/>
    <property type="molecule type" value="Genomic_DNA"/>
</dbReference>
<dbReference type="Proteomes" id="UP001374584">
    <property type="component" value="Unassembled WGS sequence"/>
</dbReference>
<sequence>MCPLSLSLLHLPAFHVQLHNVPLPQYATCTSHPPVAPPQVIPQPNIAATFRCATTITPVCLIVATRTQKKSNSKVSAILITSFFS</sequence>
<keyword evidence="1" id="KW-0732">Signal</keyword>
<protein>
    <recommendedName>
        <fullName evidence="4">Secreted protein</fullName>
    </recommendedName>
</protein>
<accession>A0AAN9NJP2</accession>
<evidence type="ECO:0000313" key="3">
    <source>
        <dbReference type="Proteomes" id="UP001374584"/>
    </source>
</evidence>
<name>A0AAN9NJP2_PHACN</name>
<reference evidence="2 3" key="1">
    <citation type="submission" date="2024-01" db="EMBL/GenBank/DDBJ databases">
        <title>The genomes of 5 underutilized Papilionoideae crops provide insights into root nodulation and disease resistanc.</title>
        <authorList>
            <person name="Jiang F."/>
        </authorList>
    </citation>
    <scope>NUCLEOTIDE SEQUENCE [LARGE SCALE GENOMIC DNA]</scope>
    <source>
        <strain evidence="2">JINMINGXINNONG_FW02</strain>
        <tissue evidence="2">Leaves</tissue>
    </source>
</reference>
<evidence type="ECO:0008006" key="4">
    <source>
        <dbReference type="Google" id="ProtNLM"/>
    </source>
</evidence>
<comment type="caution">
    <text evidence="2">The sequence shown here is derived from an EMBL/GenBank/DDBJ whole genome shotgun (WGS) entry which is preliminary data.</text>
</comment>
<keyword evidence="3" id="KW-1185">Reference proteome</keyword>
<feature type="chain" id="PRO_5042931738" description="Secreted protein" evidence="1">
    <location>
        <begin position="19"/>
        <end position="85"/>
    </location>
</feature>
<evidence type="ECO:0000256" key="1">
    <source>
        <dbReference type="SAM" id="SignalP"/>
    </source>
</evidence>
<organism evidence="2 3">
    <name type="scientific">Phaseolus coccineus</name>
    <name type="common">Scarlet runner bean</name>
    <name type="synonym">Phaseolus multiflorus</name>
    <dbReference type="NCBI Taxonomy" id="3886"/>
    <lineage>
        <taxon>Eukaryota</taxon>
        <taxon>Viridiplantae</taxon>
        <taxon>Streptophyta</taxon>
        <taxon>Embryophyta</taxon>
        <taxon>Tracheophyta</taxon>
        <taxon>Spermatophyta</taxon>
        <taxon>Magnoliopsida</taxon>
        <taxon>eudicotyledons</taxon>
        <taxon>Gunneridae</taxon>
        <taxon>Pentapetalae</taxon>
        <taxon>rosids</taxon>
        <taxon>fabids</taxon>
        <taxon>Fabales</taxon>
        <taxon>Fabaceae</taxon>
        <taxon>Papilionoideae</taxon>
        <taxon>50 kb inversion clade</taxon>
        <taxon>NPAAA clade</taxon>
        <taxon>indigoferoid/millettioid clade</taxon>
        <taxon>Phaseoleae</taxon>
        <taxon>Phaseolus</taxon>
    </lineage>
</organism>
<evidence type="ECO:0000313" key="2">
    <source>
        <dbReference type="EMBL" id="KAK7374340.1"/>
    </source>
</evidence>
<dbReference type="AlphaFoldDB" id="A0AAN9NJP2"/>
<feature type="signal peptide" evidence="1">
    <location>
        <begin position="1"/>
        <end position="18"/>
    </location>
</feature>